<evidence type="ECO:0000256" key="1">
    <source>
        <dbReference type="SAM" id="MobiDB-lite"/>
    </source>
</evidence>
<feature type="compositionally biased region" description="Basic and acidic residues" evidence="1">
    <location>
        <begin position="15"/>
        <end position="30"/>
    </location>
</feature>
<protein>
    <submittedName>
        <fullName evidence="2">Uncharacterized protein</fullName>
    </submittedName>
</protein>
<dbReference type="InParanoid" id="A0A024FTX5"/>
<keyword evidence="3" id="KW-1185">Reference proteome</keyword>
<evidence type="ECO:0000313" key="3">
    <source>
        <dbReference type="Proteomes" id="UP000053237"/>
    </source>
</evidence>
<dbReference type="AlphaFoldDB" id="A0A024FTX5"/>
<reference evidence="2 3" key="1">
    <citation type="submission" date="2012-05" db="EMBL/GenBank/DDBJ databases">
        <title>Recombination and specialization in a pathogen metapopulation.</title>
        <authorList>
            <person name="Gardiner A."/>
            <person name="Kemen E."/>
            <person name="Schultz-Larsen T."/>
            <person name="MacLean D."/>
            <person name="Van Oosterhout C."/>
            <person name="Jones J.D.G."/>
        </authorList>
    </citation>
    <scope>NUCLEOTIDE SEQUENCE [LARGE SCALE GENOMIC DNA]</scope>
    <source>
        <strain evidence="2 3">Ac Nc2</strain>
    </source>
</reference>
<comment type="caution">
    <text evidence="2">The sequence shown here is derived from an EMBL/GenBank/DDBJ whole genome shotgun (WGS) entry which is preliminary data.</text>
</comment>
<name>A0A024FTX5_9STRA</name>
<organism evidence="2 3">
    <name type="scientific">Albugo candida</name>
    <dbReference type="NCBI Taxonomy" id="65357"/>
    <lineage>
        <taxon>Eukaryota</taxon>
        <taxon>Sar</taxon>
        <taxon>Stramenopiles</taxon>
        <taxon>Oomycota</taxon>
        <taxon>Peronosporomycetes</taxon>
        <taxon>Albuginales</taxon>
        <taxon>Albuginaceae</taxon>
        <taxon>Albugo</taxon>
    </lineage>
</organism>
<dbReference type="EMBL" id="CAIX01000233">
    <property type="protein sequence ID" value="CCI10387.1"/>
    <property type="molecule type" value="Genomic_DNA"/>
</dbReference>
<dbReference type="Proteomes" id="UP000053237">
    <property type="component" value="Unassembled WGS sequence"/>
</dbReference>
<gene>
    <name evidence="2" type="ORF">BN9_096980</name>
</gene>
<evidence type="ECO:0000313" key="2">
    <source>
        <dbReference type="EMBL" id="CCI10387.1"/>
    </source>
</evidence>
<feature type="compositionally biased region" description="Polar residues" evidence="1">
    <location>
        <begin position="48"/>
        <end position="62"/>
    </location>
</feature>
<proteinExistence type="predicted"/>
<accession>A0A024FTX5</accession>
<feature type="compositionally biased region" description="Polar residues" evidence="1">
    <location>
        <begin position="98"/>
        <end position="109"/>
    </location>
</feature>
<sequence length="148" mass="16470">MSFPYERHGVRRRPGRDTIHKKPGLEDQLHLKSGGEYAASLYDREKQIGSSSSSHTLHPTNSHADHESQMSSELRAAHQEHSTTGQDDTGFLGDYQNEAGSTFSFQHVNPTYPDGDTSLWWNPVRIDATDTQEHYGQQSGNDGSNSGQ</sequence>
<feature type="compositionally biased region" description="Low complexity" evidence="1">
    <location>
        <begin position="136"/>
        <end position="148"/>
    </location>
</feature>
<feature type="region of interest" description="Disordered" evidence="1">
    <location>
        <begin position="1"/>
        <end position="148"/>
    </location>
</feature>